<evidence type="ECO:0000256" key="1">
    <source>
        <dbReference type="ARBA" id="ARBA00008010"/>
    </source>
</evidence>
<dbReference type="InterPro" id="IPR003593">
    <property type="entry name" value="AAA+_ATPase"/>
</dbReference>
<keyword evidence="4 9" id="KW-0547">Nucleotide-binding</keyword>
<dbReference type="PROSITE" id="PS50051">
    <property type="entry name" value="MCM_2"/>
    <property type="match status" value="1"/>
</dbReference>
<dbReference type="GO" id="GO:0005524">
    <property type="term" value="F:ATP binding"/>
    <property type="evidence" value="ECO:0007669"/>
    <property type="project" value="UniProtKB-KW"/>
</dbReference>
<keyword evidence="12" id="KW-1185">Reference proteome</keyword>
<evidence type="ECO:0000313" key="11">
    <source>
        <dbReference type="EMBL" id="AFL66713.1"/>
    </source>
</evidence>
<name>I3XRY9_DESAM</name>
<evidence type="ECO:0000256" key="9">
    <source>
        <dbReference type="RuleBase" id="RU004070"/>
    </source>
</evidence>
<reference evidence="11 12" key="1">
    <citation type="journal article" date="2012" name="J. Bacteriol.">
        <title>Complete Genome Sequence of Desulfurococcus fermentans, a Hyperthermophilic Cellulolytic Crenarchaeon Isolated from a Freshwater Hot Spring in Kamchatka, Russia.</title>
        <authorList>
            <person name="Susanti D."/>
            <person name="Johnson E.F."/>
            <person name="Rodriguez J.R."/>
            <person name="Anderson I."/>
            <person name="Perevalova A.A."/>
            <person name="Kyrpides N."/>
            <person name="Lucas S."/>
            <person name="Han J."/>
            <person name="Lapidus A."/>
            <person name="Cheng J.F."/>
            <person name="Goodwin L."/>
            <person name="Pitluck S."/>
            <person name="Mavrommatis K."/>
            <person name="Peters L."/>
            <person name="Land M.L."/>
            <person name="Hauser L."/>
            <person name="Gopalan V."/>
            <person name="Chan P.P."/>
            <person name="Lowe T.M."/>
            <person name="Atomi H."/>
            <person name="Bonch-Osmolovskaya E.A."/>
            <person name="Woyke T."/>
            <person name="Mukhopadhyay B."/>
        </authorList>
    </citation>
    <scope>NUCLEOTIDE SEQUENCE [LARGE SCALE GENOMIC DNA]</scope>
    <source>
        <strain evidence="11 12">DSM 16532</strain>
    </source>
</reference>
<evidence type="ECO:0000256" key="8">
    <source>
        <dbReference type="ARBA" id="ARBA00023125"/>
    </source>
</evidence>
<dbReference type="Gene3D" id="3.30.1640.10">
    <property type="entry name" value="mini-chromosome maintenance (MCM) complex, chain A, domain 1"/>
    <property type="match status" value="1"/>
</dbReference>
<dbReference type="Gene3D" id="3.40.50.300">
    <property type="entry name" value="P-loop containing nucleotide triphosphate hydrolases"/>
    <property type="match status" value="1"/>
</dbReference>
<organism evidence="11 12">
    <name type="scientific">Desulfurococcus amylolyticus DSM 16532</name>
    <dbReference type="NCBI Taxonomy" id="768672"/>
    <lineage>
        <taxon>Archaea</taxon>
        <taxon>Thermoproteota</taxon>
        <taxon>Thermoprotei</taxon>
        <taxon>Desulfurococcales</taxon>
        <taxon>Desulfurococcaceae</taxon>
        <taxon>Desulfurococcus</taxon>
    </lineage>
</organism>
<dbReference type="NCBIfam" id="NF040949">
    <property type="entry name" value="minchrom_main_MCM"/>
    <property type="match status" value="1"/>
</dbReference>
<evidence type="ECO:0000256" key="3">
    <source>
        <dbReference type="ARBA" id="ARBA00022705"/>
    </source>
</evidence>
<accession>I3XRY9</accession>
<evidence type="ECO:0000313" key="12">
    <source>
        <dbReference type="Proteomes" id="UP000006175"/>
    </source>
</evidence>
<protein>
    <recommendedName>
        <fullName evidence="2">DNA helicase</fullName>
        <ecNumber evidence="2">3.6.4.12</ecNumber>
    </recommendedName>
</protein>
<dbReference type="Gene3D" id="2.20.28.10">
    <property type="match status" value="1"/>
</dbReference>
<dbReference type="EC" id="3.6.4.12" evidence="2"/>
<evidence type="ECO:0000256" key="7">
    <source>
        <dbReference type="ARBA" id="ARBA00022840"/>
    </source>
</evidence>
<dbReference type="GO" id="GO:0017116">
    <property type="term" value="F:single-stranded DNA helicase activity"/>
    <property type="evidence" value="ECO:0007669"/>
    <property type="project" value="TreeGrafter"/>
</dbReference>
<dbReference type="InterPro" id="IPR012340">
    <property type="entry name" value="NA-bd_OB-fold"/>
</dbReference>
<evidence type="ECO:0000256" key="4">
    <source>
        <dbReference type="ARBA" id="ARBA00022741"/>
    </source>
</evidence>
<dbReference type="SUPFAM" id="SSF50249">
    <property type="entry name" value="Nucleic acid-binding proteins"/>
    <property type="match status" value="1"/>
</dbReference>
<dbReference type="SMART" id="SM00382">
    <property type="entry name" value="AAA"/>
    <property type="match status" value="1"/>
</dbReference>
<proteinExistence type="inferred from homology"/>
<feature type="domain" description="MCM C-terminal AAA(+) ATPase" evidence="10">
    <location>
        <begin position="302"/>
        <end position="508"/>
    </location>
</feature>
<dbReference type="Pfam" id="PF17855">
    <property type="entry name" value="MCM_lid"/>
    <property type="match status" value="1"/>
</dbReference>
<dbReference type="PANTHER" id="PTHR11630">
    <property type="entry name" value="DNA REPLICATION LICENSING FACTOR MCM FAMILY MEMBER"/>
    <property type="match status" value="1"/>
</dbReference>
<dbReference type="InterPro" id="IPR031327">
    <property type="entry name" value="MCM"/>
</dbReference>
<dbReference type="InterPro" id="IPR027925">
    <property type="entry name" value="MCM_N"/>
</dbReference>
<dbReference type="GO" id="GO:0006260">
    <property type="term" value="P:DNA replication"/>
    <property type="evidence" value="ECO:0007669"/>
    <property type="project" value="UniProtKB-KW"/>
</dbReference>
<dbReference type="HOGENOM" id="CLU_000995_6_0_2"/>
<keyword evidence="5" id="KW-0378">Hydrolase</keyword>
<dbReference type="GO" id="GO:0003697">
    <property type="term" value="F:single-stranded DNA binding"/>
    <property type="evidence" value="ECO:0007669"/>
    <property type="project" value="TreeGrafter"/>
</dbReference>
<evidence type="ECO:0000256" key="6">
    <source>
        <dbReference type="ARBA" id="ARBA00022806"/>
    </source>
</evidence>
<keyword evidence="8 9" id="KW-0238">DNA-binding</keyword>
<keyword evidence="7 9" id="KW-0067">ATP-binding</keyword>
<dbReference type="eggNOG" id="arCOG00439">
    <property type="taxonomic scope" value="Archaea"/>
</dbReference>
<dbReference type="AlphaFoldDB" id="I3XRY9"/>
<keyword evidence="3" id="KW-0235">DNA replication</keyword>
<evidence type="ECO:0000256" key="5">
    <source>
        <dbReference type="ARBA" id="ARBA00022801"/>
    </source>
</evidence>
<comment type="similarity">
    <text evidence="1 9">Belongs to the MCM family.</text>
</comment>
<dbReference type="Proteomes" id="UP000006175">
    <property type="component" value="Chromosome"/>
</dbReference>
<dbReference type="PANTHER" id="PTHR11630:SF66">
    <property type="entry name" value="DNA REPLICATION LICENSING FACTOR MCM4"/>
    <property type="match status" value="1"/>
</dbReference>
<dbReference type="InterPro" id="IPR001208">
    <property type="entry name" value="MCM_dom"/>
</dbReference>
<dbReference type="FunFam" id="3.40.50.300:FF:000826">
    <property type="entry name" value="Replicative DNA helicase Mcm"/>
    <property type="match status" value="1"/>
</dbReference>
<dbReference type="PRINTS" id="PR01657">
    <property type="entry name" value="MCMFAMILY"/>
</dbReference>
<dbReference type="InterPro" id="IPR041562">
    <property type="entry name" value="MCM_lid"/>
</dbReference>
<dbReference type="Gene3D" id="2.40.50.140">
    <property type="entry name" value="Nucleic acid-binding proteins"/>
    <property type="match status" value="1"/>
</dbReference>
<sequence>MKQLGSEADVQVSLKGAELTEAFKKFLETYRSKEGLRKYMERIGQMIVTGQKSLTVDFMDLIEYDRALASTVLDNPGEAIERFSEAVKLVVERENPEYARKIVKFYPRFRNPPETHRIRDISSDYIGKLIAIEGIVTRVTKIDAKIVKATYRHRDPETGIHEFIYPDEGEIGERFEKPVYCPVCGKPGRFELLPEKSTFIDWQKIVVQEKPEEVPGGQIPRSIEVILTGDIVDVARPGDRVIVIGTLRVAPISSLERHSPRALFSFYIDANNIEVQEKVLEEIEITDEDEKRIRELAKDPWIREKIIASIAPGIYGYWDIKEAIALLLLGGVQKILQDGTRIRGDIHVLLVGDPGTAKSQLLQFTSRLAPRGLYTSGKGSTAAGLTATVLRDKMTGEYYLEAGALVIADGGVACIDEIDKMREEDRSAIHEALEQQTVSIAKAGIVARLNARSSVLAAGNPKDGRYDPTKPVSKNIDLPPTILSRFDLIFTIRDIPNTGQDKRLARHILGVHSEADKTRSLIDLTLLKKYISYARRYVRPQLTPEAARLIEEFYVSMRQSSISSDPSQPTAIAITPRQLEAIIRLTEAHARLSLKNRATVEDAEEAIRLMLVMLSKIGMDVESGRIDIDVIESGVSASKREKKRRFREFVFGLLEDVGKISISELVAKASEKGFEKEFAKEEIREMLRRGELYEPESGYVAKA</sequence>
<dbReference type="SMART" id="SM00350">
    <property type="entry name" value="MCM"/>
    <property type="match status" value="1"/>
</dbReference>
<dbReference type="SUPFAM" id="SSF52540">
    <property type="entry name" value="P-loop containing nucleoside triphosphate hydrolases"/>
    <property type="match status" value="1"/>
</dbReference>
<evidence type="ECO:0000259" key="10">
    <source>
        <dbReference type="PROSITE" id="PS50051"/>
    </source>
</evidence>
<dbReference type="EMBL" id="CP003321">
    <property type="protein sequence ID" value="AFL66713.1"/>
    <property type="molecule type" value="Genomic_DNA"/>
</dbReference>
<dbReference type="InterPro" id="IPR027417">
    <property type="entry name" value="P-loop_NTPase"/>
</dbReference>
<keyword evidence="6" id="KW-0347">Helicase</keyword>
<dbReference type="GO" id="GO:0042555">
    <property type="term" value="C:MCM complex"/>
    <property type="evidence" value="ECO:0007669"/>
    <property type="project" value="TreeGrafter"/>
</dbReference>
<dbReference type="Pfam" id="PF17207">
    <property type="entry name" value="MCM_OB"/>
    <property type="match status" value="1"/>
</dbReference>
<dbReference type="Gene3D" id="1.10.10.10">
    <property type="entry name" value="Winged helix-like DNA-binding domain superfamily/Winged helix DNA-binding domain"/>
    <property type="match status" value="1"/>
</dbReference>
<evidence type="ECO:0000256" key="2">
    <source>
        <dbReference type="ARBA" id="ARBA00012551"/>
    </source>
</evidence>
<dbReference type="Pfam" id="PF14551">
    <property type="entry name" value="MCM_N"/>
    <property type="match status" value="1"/>
</dbReference>
<gene>
    <name evidence="11" type="ORF">Desfe_0822</name>
</gene>
<dbReference type="InterPro" id="IPR036388">
    <property type="entry name" value="WH-like_DNA-bd_sf"/>
</dbReference>
<dbReference type="GO" id="GO:0016787">
    <property type="term" value="F:hydrolase activity"/>
    <property type="evidence" value="ECO:0007669"/>
    <property type="project" value="UniProtKB-KW"/>
</dbReference>
<dbReference type="KEGG" id="dfd:Desfe_0822"/>
<dbReference type="Pfam" id="PF00493">
    <property type="entry name" value="MCM"/>
    <property type="match status" value="1"/>
</dbReference>
<dbReference type="InterPro" id="IPR033762">
    <property type="entry name" value="MCM_OB"/>
</dbReference>